<evidence type="ECO:0000259" key="2">
    <source>
        <dbReference type="Pfam" id="PF22980"/>
    </source>
</evidence>
<evidence type="ECO:0000313" key="4">
    <source>
        <dbReference type="Proteomes" id="UP000000560"/>
    </source>
</evidence>
<reference evidence="4" key="1">
    <citation type="journal article" date="2005" name="Nature">
        <title>Sequencing of Aspergillus nidulans and comparative analysis with A. fumigatus and A. oryzae.</title>
        <authorList>
            <person name="Galagan J.E."/>
            <person name="Calvo S.E."/>
            <person name="Cuomo C."/>
            <person name="Ma L.J."/>
            <person name="Wortman J.R."/>
            <person name="Batzoglou S."/>
            <person name="Lee S.I."/>
            <person name="Basturkmen M."/>
            <person name="Spevak C.C."/>
            <person name="Clutterbuck J."/>
            <person name="Kapitonov V."/>
            <person name="Jurka J."/>
            <person name="Scazzocchio C."/>
            <person name="Farman M."/>
            <person name="Butler J."/>
            <person name="Purcell S."/>
            <person name="Harris S."/>
            <person name="Braus G.H."/>
            <person name="Draht O."/>
            <person name="Busch S."/>
            <person name="D'Enfert C."/>
            <person name="Bouchier C."/>
            <person name="Goldman G.H."/>
            <person name="Bell-Pedersen D."/>
            <person name="Griffiths-Jones S."/>
            <person name="Doonan J.H."/>
            <person name="Yu J."/>
            <person name="Vienken K."/>
            <person name="Pain A."/>
            <person name="Freitag M."/>
            <person name="Selker E.U."/>
            <person name="Archer D.B."/>
            <person name="Penalva M.A."/>
            <person name="Oakley B.R."/>
            <person name="Momany M."/>
            <person name="Tanaka T."/>
            <person name="Kumagai T."/>
            <person name="Asai K."/>
            <person name="Machida M."/>
            <person name="Nierman W.C."/>
            <person name="Denning D.W."/>
            <person name="Caddick M."/>
            <person name="Hynes M."/>
            <person name="Paoletti M."/>
            <person name="Fischer R."/>
            <person name="Miller B."/>
            <person name="Dyer P."/>
            <person name="Sachs M.S."/>
            <person name="Osmani S.A."/>
            <person name="Birren B.W."/>
        </authorList>
    </citation>
    <scope>NUCLEOTIDE SEQUENCE [LARGE SCALE GENOMIC DNA]</scope>
    <source>
        <strain evidence="4">FGSC A4 / ATCC 38163 / CBS 112.46 / NRRL 194 / M139</strain>
    </source>
</reference>
<feature type="domain" description="Myb-like DNA-binding" evidence="2">
    <location>
        <begin position="8"/>
        <end position="65"/>
    </location>
</feature>
<evidence type="ECO:0000256" key="1">
    <source>
        <dbReference type="SAM" id="MobiDB-lite"/>
    </source>
</evidence>
<organism evidence="3 4">
    <name type="scientific">Emericella nidulans (strain FGSC A4 / ATCC 38163 / CBS 112.46 / NRRL 194 / M139)</name>
    <name type="common">Aspergillus nidulans</name>
    <dbReference type="NCBI Taxonomy" id="227321"/>
    <lineage>
        <taxon>Eukaryota</taxon>
        <taxon>Fungi</taxon>
        <taxon>Dikarya</taxon>
        <taxon>Ascomycota</taxon>
        <taxon>Pezizomycotina</taxon>
        <taxon>Eurotiomycetes</taxon>
        <taxon>Eurotiomycetidae</taxon>
        <taxon>Eurotiales</taxon>
        <taxon>Aspergillaceae</taxon>
        <taxon>Aspergillus</taxon>
        <taxon>Aspergillus subgen. Nidulantes</taxon>
    </lineage>
</organism>
<feature type="region of interest" description="Disordered" evidence="1">
    <location>
        <begin position="66"/>
        <end position="146"/>
    </location>
</feature>
<proteinExistence type="predicted"/>
<gene>
    <name evidence="3" type="ORF">ANIA_02152</name>
</gene>
<dbReference type="OMA" id="YLCLIHS"/>
<dbReference type="EMBL" id="BN001307">
    <property type="protein sequence ID" value="CBF86278.1"/>
    <property type="molecule type" value="Genomic_DNA"/>
</dbReference>
<feature type="compositionally biased region" description="Low complexity" evidence="1">
    <location>
        <begin position="77"/>
        <end position="96"/>
    </location>
</feature>
<sequence length="172" mass="18233">MPANSLPDPALVLLYLCITNSDMTKEIKKSLMARLQIDFEAVGAAVGLKASAARMRWQRLKNKIESGFPDGKVTMSAGAGDANADADLNEDQAQQDGKVAGDAGPVTPSPSKKRKVGAAKDKETHKRTTPKSTPKGKGKGKGKVAQAECDVVEAGGEGFFVHVKSEDMDDQY</sequence>
<dbReference type="GeneID" id="2875474"/>
<dbReference type="OrthoDB" id="3944408at2759"/>
<dbReference type="InterPro" id="IPR054505">
    <property type="entry name" value="Myb_DNA-bind_8"/>
</dbReference>
<dbReference type="InParanoid" id="Q5BBC8"/>
<dbReference type="Proteomes" id="UP000000560">
    <property type="component" value="Chromosome VII"/>
</dbReference>
<protein>
    <recommendedName>
        <fullName evidence="2">Myb-like DNA-binding domain-containing protein</fullName>
    </recommendedName>
</protein>
<dbReference type="VEuPathDB" id="FungiDB:AN2152"/>
<dbReference type="Pfam" id="PF22980">
    <property type="entry name" value="Myb_DNA-bind_8"/>
    <property type="match status" value="1"/>
</dbReference>
<name>Q5BBC8_EMENI</name>
<dbReference type="HOGENOM" id="CLU_1555235_0_0_1"/>
<accession>C8VM86</accession>
<feature type="compositionally biased region" description="Basic residues" evidence="1">
    <location>
        <begin position="127"/>
        <end position="142"/>
    </location>
</feature>
<evidence type="ECO:0000313" key="3">
    <source>
        <dbReference type="EMBL" id="CBF86278.1"/>
    </source>
</evidence>
<dbReference type="RefSeq" id="XP_659756.1">
    <property type="nucleotide sequence ID" value="XM_654664.1"/>
</dbReference>
<accession>Q5BBC8</accession>
<reference evidence="4" key="2">
    <citation type="journal article" date="2009" name="Fungal Genet. Biol.">
        <title>The 2008 update of the Aspergillus nidulans genome annotation: a community effort.</title>
        <authorList>
            <person name="Wortman J.R."/>
            <person name="Gilsenan J.M."/>
            <person name="Joardar V."/>
            <person name="Deegan J."/>
            <person name="Clutterbuck J."/>
            <person name="Andersen M.R."/>
            <person name="Archer D."/>
            <person name="Bencina M."/>
            <person name="Braus G."/>
            <person name="Coutinho P."/>
            <person name="von Dohren H."/>
            <person name="Doonan J."/>
            <person name="Driessen A.J."/>
            <person name="Durek P."/>
            <person name="Espeso E."/>
            <person name="Fekete E."/>
            <person name="Flipphi M."/>
            <person name="Estrada C.G."/>
            <person name="Geysens S."/>
            <person name="Goldman G."/>
            <person name="de Groot P.W."/>
            <person name="Hansen K."/>
            <person name="Harris S.D."/>
            <person name="Heinekamp T."/>
            <person name="Helmstaedt K."/>
            <person name="Henrissat B."/>
            <person name="Hofmann G."/>
            <person name="Homan T."/>
            <person name="Horio T."/>
            <person name="Horiuchi H."/>
            <person name="James S."/>
            <person name="Jones M."/>
            <person name="Karaffa L."/>
            <person name="Karanyi Z."/>
            <person name="Kato M."/>
            <person name="Keller N."/>
            <person name="Kelly D.E."/>
            <person name="Kiel J.A."/>
            <person name="Kim J.M."/>
            <person name="van der Klei I.J."/>
            <person name="Klis F.M."/>
            <person name="Kovalchuk A."/>
            <person name="Krasevec N."/>
            <person name="Kubicek C.P."/>
            <person name="Liu B."/>
            <person name="Maccabe A."/>
            <person name="Meyer V."/>
            <person name="Mirabito P."/>
            <person name="Miskei M."/>
            <person name="Mos M."/>
            <person name="Mullins J."/>
            <person name="Nelson D.R."/>
            <person name="Nielsen J."/>
            <person name="Oakley B.R."/>
            <person name="Osmani S.A."/>
            <person name="Pakula T."/>
            <person name="Paszewski A."/>
            <person name="Paulsen I."/>
            <person name="Pilsyk S."/>
            <person name="Pocsi I."/>
            <person name="Punt P.J."/>
            <person name="Ram A.F."/>
            <person name="Ren Q."/>
            <person name="Robellet X."/>
            <person name="Robson G."/>
            <person name="Seiboth B."/>
            <person name="van Solingen P."/>
            <person name="Specht T."/>
            <person name="Sun J."/>
            <person name="Taheri-Talesh N."/>
            <person name="Takeshita N."/>
            <person name="Ussery D."/>
            <person name="vanKuyk P.A."/>
            <person name="Visser H."/>
            <person name="van de Vondervoort P.J."/>
            <person name="de Vries R.P."/>
            <person name="Walton J."/>
            <person name="Xiang X."/>
            <person name="Xiong Y."/>
            <person name="Zeng A.P."/>
            <person name="Brandt B.W."/>
            <person name="Cornell M.J."/>
            <person name="van den Hondel C.A."/>
            <person name="Visser J."/>
            <person name="Oliver S.G."/>
            <person name="Turner G."/>
        </authorList>
    </citation>
    <scope>GENOME REANNOTATION</scope>
    <source>
        <strain evidence="4">FGSC A4 / ATCC 38163 / CBS 112.46 / NRRL 194 / M139</strain>
    </source>
</reference>
<dbReference type="KEGG" id="ani:ANIA_02152"/>
<keyword evidence="4" id="KW-1185">Reference proteome</keyword>
<dbReference type="AlphaFoldDB" id="Q5BBC8"/>